<evidence type="ECO:0000256" key="1">
    <source>
        <dbReference type="SAM" id="MobiDB-lite"/>
    </source>
</evidence>
<keyword evidence="3" id="KW-1185">Reference proteome</keyword>
<reference evidence="2" key="1">
    <citation type="submission" date="2021-02" db="EMBL/GenBank/DDBJ databases">
        <authorList>
            <person name="Bekaert M."/>
        </authorList>
    </citation>
    <scope>NUCLEOTIDE SEQUENCE</scope>
    <source>
        <strain evidence="2">IoA-00</strain>
    </source>
</reference>
<feature type="compositionally biased region" description="Basic residues" evidence="1">
    <location>
        <begin position="1"/>
        <end position="11"/>
    </location>
</feature>
<gene>
    <name evidence="2" type="ORF">LSAA_8482</name>
</gene>
<name>A0A7R8CS43_LEPSM</name>
<evidence type="ECO:0000313" key="2">
    <source>
        <dbReference type="EMBL" id="CAF2913528.1"/>
    </source>
</evidence>
<feature type="region of interest" description="Disordered" evidence="1">
    <location>
        <begin position="1"/>
        <end position="23"/>
    </location>
</feature>
<evidence type="ECO:0000313" key="3">
    <source>
        <dbReference type="Proteomes" id="UP000675881"/>
    </source>
</evidence>
<protein>
    <submittedName>
        <fullName evidence="2">(salmon louse) hypothetical protein</fullName>
    </submittedName>
</protein>
<dbReference type="AlphaFoldDB" id="A0A7R8CS43"/>
<dbReference type="EMBL" id="HG994583">
    <property type="protein sequence ID" value="CAF2913528.1"/>
    <property type="molecule type" value="Genomic_DNA"/>
</dbReference>
<accession>A0A7R8CS43</accession>
<organism evidence="2 3">
    <name type="scientific">Lepeophtheirus salmonis</name>
    <name type="common">Salmon louse</name>
    <name type="synonym">Caligus salmonis</name>
    <dbReference type="NCBI Taxonomy" id="72036"/>
    <lineage>
        <taxon>Eukaryota</taxon>
        <taxon>Metazoa</taxon>
        <taxon>Ecdysozoa</taxon>
        <taxon>Arthropoda</taxon>
        <taxon>Crustacea</taxon>
        <taxon>Multicrustacea</taxon>
        <taxon>Hexanauplia</taxon>
        <taxon>Copepoda</taxon>
        <taxon>Siphonostomatoida</taxon>
        <taxon>Caligidae</taxon>
        <taxon>Lepeophtheirus</taxon>
    </lineage>
</organism>
<proteinExistence type="predicted"/>
<sequence>MDKNGYHRPHKVTADKSSKQVGQTTAAERGIMLKLIGAFSDEGTFIPPMIIFPRVHFKDFILTSALVGIVGAVKPNTGSDILVSLNDSSGDVLDIEREDGKETAE</sequence>
<dbReference type="Proteomes" id="UP000675881">
    <property type="component" value="Chromosome 4"/>
</dbReference>